<reference evidence="1 2" key="1">
    <citation type="submission" date="2021-01" db="EMBL/GenBank/DDBJ databases">
        <title>Whole genome shotgun sequence of Plantactinospora mayteni NBRC 109088.</title>
        <authorList>
            <person name="Komaki H."/>
            <person name="Tamura T."/>
        </authorList>
    </citation>
    <scope>NUCLEOTIDE SEQUENCE [LARGE SCALE GENOMIC DNA]</scope>
    <source>
        <strain evidence="1 2">NBRC 109088</strain>
    </source>
</reference>
<evidence type="ECO:0008006" key="3">
    <source>
        <dbReference type="Google" id="ProtNLM"/>
    </source>
</evidence>
<gene>
    <name evidence="1" type="ORF">Pma05_43400</name>
</gene>
<keyword evidence="2" id="KW-1185">Reference proteome</keyword>
<proteinExistence type="predicted"/>
<organism evidence="1 2">
    <name type="scientific">Plantactinospora mayteni</name>
    <dbReference type="NCBI Taxonomy" id="566021"/>
    <lineage>
        <taxon>Bacteria</taxon>
        <taxon>Bacillati</taxon>
        <taxon>Actinomycetota</taxon>
        <taxon>Actinomycetes</taxon>
        <taxon>Micromonosporales</taxon>
        <taxon>Micromonosporaceae</taxon>
        <taxon>Plantactinospora</taxon>
    </lineage>
</organism>
<dbReference type="Proteomes" id="UP000621500">
    <property type="component" value="Unassembled WGS sequence"/>
</dbReference>
<name>A0ABQ4ESZ5_9ACTN</name>
<evidence type="ECO:0000313" key="1">
    <source>
        <dbReference type="EMBL" id="GIG97767.1"/>
    </source>
</evidence>
<comment type="caution">
    <text evidence="1">The sequence shown here is derived from an EMBL/GenBank/DDBJ whole genome shotgun (WGS) entry which is preliminary data.</text>
</comment>
<protein>
    <recommendedName>
        <fullName evidence="3">SWIM-type domain-containing protein</fullName>
    </recommendedName>
</protein>
<dbReference type="EMBL" id="BONX01000029">
    <property type="protein sequence ID" value="GIG97767.1"/>
    <property type="molecule type" value="Genomic_DNA"/>
</dbReference>
<evidence type="ECO:0000313" key="2">
    <source>
        <dbReference type="Proteomes" id="UP000621500"/>
    </source>
</evidence>
<sequence>MTGLPFDPLHPPAEPPPGCPMPTLWRIAYALHQLHRADGNRCACGARHPCTHRRAALRALVEACGVRLPVPRADIFDLWHGILLVSPPIRPHDPNR</sequence>
<accession>A0ABQ4ESZ5</accession>